<dbReference type="InterPro" id="IPR005471">
    <property type="entry name" value="Tscrpt_reg_IclR_N"/>
</dbReference>
<dbReference type="Gene3D" id="1.10.10.10">
    <property type="entry name" value="Winged helix-like DNA-binding domain superfamily/Winged helix DNA-binding domain"/>
    <property type="match status" value="1"/>
</dbReference>
<dbReference type="GO" id="GO:0003677">
    <property type="term" value="F:DNA binding"/>
    <property type="evidence" value="ECO:0007669"/>
    <property type="project" value="UniProtKB-KW"/>
</dbReference>
<dbReference type="InterPro" id="IPR014757">
    <property type="entry name" value="Tscrpt_reg_IclR_C"/>
</dbReference>
<dbReference type="RefSeq" id="WP_328857329.1">
    <property type="nucleotide sequence ID" value="NZ_CP108021.1"/>
</dbReference>
<evidence type="ECO:0000313" key="10">
    <source>
        <dbReference type="Proteomes" id="UP001432128"/>
    </source>
</evidence>
<evidence type="ECO:0000256" key="3">
    <source>
        <dbReference type="ARBA" id="ARBA00023125"/>
    </source>
</evidence>
<dbReference type="AlphaFoldDB" id="A0AAU4K1N1"/>
<dbReference type="Pfam" id="PF01614">
    <property type="entry name" value="IclR_C"/>
    <property type="match status" value="1"/>
</dbReference>
<organism evidence="9 10">
    <name type="scientific">Williamsia herbipolensis</name>
    <dbReference type="NCBI Taxonomy" id="1603258"/>
    <lineage>
        <taxon>Bacteria</taxon>
        <taxon>Bacillati</taxon>
        <taxon>Actinomycetota</taxon>
        <taxon>Actinomycetes</taxon>
        <taxon>Mycobacteriales</taxon>
        <taxon>Nocardiaceae</taxon>
        <taxon>Williamsia</taxon>
    </lineage>
</organism>
<feature type="domain" description="HTH iclR-type" evidence="7">
    <location>
        <begin position="5"/>
        <end position="67"/>
    </location>
</feature>
<keyword evidence="10" id="KW-1185">Reference proteome</keyword>
<dbReference type="InterPro" id="IPR036390">
    <property type="entry name" value="WH_DNA-bd_sf"/>
</dbReference>
<feature type="domain" description="IclR-ED" evidence="8">
    <location>
        <begin position="61"/>
        <end position="253"/>
    </location>
</feature>
<dbReference type="SUPFAM" id="SSF55781">
    <property type="entry name" value="GAF domain-like"/>
    <property type="match status" value="1"/>
</dbReference>
<reference evidence="9 10" key="1">
    <citation type="submission" date="2022-10" db="EMBL/GenBank/DDBJ databases">
        <title>The complete genomes of actinobacterial strains from the NBC collection.</title>
        <authorList>
            <person name="Joergensen T.S."/>
            <person name="Alvarez Arevalo M."/>
            <person name="Sterndorff E.B."/>
            <person name="Faurdal D."/>
            <person name="Vuksanovic O."/>
            <person name="Mourched A.-S."/>
            <person name="Charusanti P."/>
            <person name="Shaw S."/>
            <person name="Blin K."/>
            <person name="Weber T."/>
        </authorList>
    </citation>
    <scope>NUCLEOTIDE SEQUENCE [LARGE SCALE GENOMIC DNA]</scope>
    <source>
        <strain evidence="9 10">NBC_00319</strain>
    </source>
</reference>
<dbReference type="PANTHER" id="PTHR30136:SF24">
    <property type="entry name" value="HTH-TYPE TRANSCRIPTIONAL REPRESSOR ALLR"/>
    <property type="match status" value="1"/>
</dbReference>
<dbReference type="EMBL" id="CP108021">
    <property type="protein sequence ID" value="WUM19891.1"/>
    <property type="molecule type" value="Genomic_DNA"/>
</dbReference>
<protein>
    <recommendedName>
        <fullName evidence="6">Glycerol operon regulatory protein</fullName>
    </recommendedName>
</protein>
<dbReference type="CDD" id="cd00090">
    <property type="entry name" value="HTH_ARSR"/>
    <property type="match status" value="1"/>
</dbReference>
<dbReference type="InterPro" id="IPR029016">
    <property type="entry name" value="GAF-like_dom_sf"/>
</dbReference>
<dbReference type="Proteomes" id="UP001432128">
    <property type="component" value="Chromosome"/>
</dbReference>
<evidence type="ECO:0000256" key="4">
    <source>
        <dbReference type="ARBA" id="ARBA00023163"/>
    </source>
</evidence>
<evidence type="ECO:0000313" key="9">
    <source>
        <dbReference type="EMBL" id="WUM19891.1"/>
    </source>
</evidence>
<dbReference type="GO" id="GO:0045892">
    <property type="term" value="P:negative regulation of DNA-templated transcription"/>
    <property type="evidence" value="ECO:0007669"/>
    <property type="project" value="TreeGrafter"/>
</dbReference>
<dbReference type="Pfam" id="PF09339">
    <property type="entry name" value="HTH_IclR"/>
    <property type="match status" value="1"/>
</dbReference>
<dbReference type="FunFam" id="1.10.10.10:FF:000056">
    <property type="entry name" value="IclR family transcriptional regulator"/>
    <property type="match status" value="1"/>
</dbReference>
<dbReference type="GO" id="GO:0003700">
    <property type="term" value="F:DNA-binding transcription factor activity"/>
    <property type="evidence" value="ECO:0007669"/>
    <property type="project" value="TreeGrafter"/>
</dbReference>
<dbReference type="InterPro" id="IPR011991">
    <property type="entry name" value="ArsR-like_HTH"/>
</dbReference>
<dbReference type="Gene3D" id="3.30.450.40">
    <property type="match status" value="1"/>
</dbReference>
<dbReference type="PROSITE" id="PS51078">
    <property type="entry name" value="ICLR_ED"/>
    <property type="match status" value="1"/>
</dbReference>
<dbReference type="InterPro" id="IPR050707">
    <property type="entry name" value="HTH_MetabolicPath_Reg"/>
</dbReference>
<dbReference type="InterPro" id="IPR036388">
    <property type="entry name" value="WH-like_DNA-bd_sf"/>
</dbReference>
<comment type="function">
    <text evidence="5">May be an activator protein for the gylABX operon.</text>
</comment>
<name>A0AAU4K1N1_9NOCA</name>
<sequence length="262" mass="27290">MPGLIQSVERATAVMHLLAARDEPMTLAEIASAVGVVKSTAHGLVRTLVAGGVVDQDERSGRYRLADDPFGPRRDVWDVNEIRSRALNWTDALASRSTMATQVTVVRGGAVQVVHDVLATHGAGARPLMTGSVVPAHAGALGRVHLAYDAHLARSVLRTDLVAHTQRTIVDAGVLVAELARVRDTGWAVAVGDLVHDQAAVAAPIRDAGGTVMAAVGVMGGVDDICGRGELPRTAIVDNVISAARSISRELGHGVATGGRIR</sequence>
<dbReference type="PANTHER" id="PTHR30136">
    <property type="entry name" value="HELIX-TURN-HELIX TRANSCRIPTIONAL REGULATOR, ICLR FAMILY"/>
    <property type="match status" value="1"/>
</dbReference>
<dbReference type="GO" id="GO:0006071">
    <property type="term" value="P:glycerol metabolic process"/>
    <property type="evidence" value="ECO:0007669"/>
    <property type="project" value="UniProtKB-KW"/>
</dbReference>
<dbReference type="SMART" id="SM00346">
    <property type="entry name" value="HTH_ICLR"/>
    <property type="match status" value="1"/>
</dbReference>
<keyword evidence="3" id="KW-0238">DNA-binding</keyword>
<keyword evidence="4" id="KW-0804">Transcription</keyword>
<accession>A0AAU4K1N1</accession>
<dbReference type="KEGG" id="whr:OG579_19710"/>
<dbReference type="PROSITE" id="PS51077">
    <property type="entry name" value="HTH_ICLR"/>
    <property type="match status" value="1"/>
</dbReference>
<evidence type="ECO:0000259" key="7">
    <source>
        <dbReference type="PROSITE" id="PS51077"/>
    </source>
</evidence>
<gene>
    <name evidence="9" type="ORF">OG579_19710</name>
</gene>
<keyword evidence="1" id="KW-0319">Glycerol metabolism</keyword>
<evidence type="ECO:0000256" key="1">
    <source>
        <dbReference type="ARBA" id="ARBA00022798"/>
    </source>
</evidence>
<evidence type="ECO:0000256" key="5">
    <source>
        <dbReference type="ARBA" id="ARBA00058938"/>
    </source>
</evidence>
<dbReference type="SUPFAM" id="SSF46785">
    <property type="entry name" value="Winged helix' DNA-binding domain"/>
    <property type="match status" value="1"/>
</dbReference>
<proteinExistence type="predicted"/>
<keyword evidence="2" id="KW-0805">Transcription regulation</keyword>
<evidence type="ECO:0000256" key="6">
    <source>
        <dbReference type="ARBA" id="ARBA00070406"/>
    </source>
</evidence>
<evidence type="ECO:0000259" key="8">
    <source>
        <dbReference type="PROSITE" id="PS51078"/>
    </source>
</evidence>
<evidence type="ECO:0000256" key="2">
    <source>
        <dbReference type="ARBA" id="ARBA00023015"/>
    </source>
</evidence>